<evidence type="ECO:0000256" key="11">
    <source>
        <dbReference type="ARBA" id="ARBA00022989"/>
    </source>
</evidence>
<dbReference type="PANTHER" id="PTHR13773">
    <property type="entry name" value="PHOSPHATIDATE CYTIDYLYLTRANSFERASE"/>
    <property type="match status" value="1"/>
</dbReference>
<evidence type="ECO:0000256" key="13">
    <source>
        <dbReference type="ARBA" id="ARBA00023136"/>
    </source>
</evidence>
<evidence type="ECO:0000256" key="10">
    <source>
        <dbReference type="ARBA" id="ARBA00022695"/>
    </source>
</evidence>
<keyword evidence="10 16" id="KW-0548">Nucleotidyltransferase</keyword>
<dbReference type="Pfam" id="PF01148">
    <property type="entry name" value="CTP_transf_1"/>
    <property type="match status" value="1"/>
</dbReference>
<dbReference type="PROSITE" id="PS01315">
    <property type="entry name" value="CDS"/>
    <property type="match status" value="1"/>
</dbReference>
<name>A0A1X2HRR8_SYNRA</name>
<evidence type="ECO:0000256" key="5">
    <source>
        <dbReference type="ARBA" id="ARBA00010185"/>
    </source>
</evidence>
<evidence type="ECO:0000256" key="1">
    <source>
        <dbReference type="ARBA" id="ARBA00001698"/>
    </source>
</evidence>
<dbReference type="InterPro" id="IPR000374">
    <property type="entry name" value="PC_trans"/>
</dbReference>
<feature type="transmembrane region" description="Helical" evidence="17">
    <location>
        <begin position="69"/>
        <end position="89"/>
    </location>
</feature>
<reference evidence="18 19" key="1">
    <citation type="submission" date="2016-07" db="EMBL/GenBank/DDBJ databases">
        <title>Pervasive Adenine N6-methylation of Active Genes in Fungi.</title>
        <authorList>
            <consortium name="DOE Joint Genome Institute"/>
            <person name="Mondo S.J."/>
            <person name="Dannebaum R.O."/>
            <person name="Kuo R.C."/>
            <person name="Labutti K."/>
            <person name="Haridas S."/>
            <person name="Kuo A."/>
            <person name="Salamov A."/>
            <person name="Ahrendt S.R."/>
            <person name="Lipzen A."/>
            <person name="Sullivan W."/>
            <person name="Andreopoulos W.B."/>
            <person name="Clum A."/>
            <person name="Lindquist E."/>
            <person name="Daum C."/>
            <person name="Ramamoorthy G.K."/>
            <person name="Gryganskyi A."/>
            <person name="Culley D."/>
            <person name="Magnuson J.K."/>
            <person name="James T.Y."/>
            <person name="O'Malley M.A."/>
            <person name="Stajich J.E."/>
            <person name="Spatafora J.W."/>
            <person name="Visel A."/>
            <person name="Grigoriev I.V."/>
        </authorList>
    </citation>
    <scope>NUCLEOTIDE SEQUENCE [LARGE SCALE GENOMIC DNA]</scope>
    <source>
        <strain evidence="18 19">NRRL 2496</strain>
    </source>
</reference>
<dbReference type="EMBL" id="MCGN01000001">
    <property type="protein sequence ID" value="ORZ02277.1"/>
    <property type="molecule type" value="Genomic_DNA"/>
</dbReference>
<dbReference type="InterPro" id="IPR016720">
    <property type="entry name" value="PC_Trfase_euk"/>
</dbReference>
<evidence type="ECO:0000256" key="12">
    <source>
        <dbReference type="ARBA" id="ARBA00023098"/>
    </source>
</evidence>
<feature type="transmembrane region" description="Helical" evidence="17">
    <location>
        <begin position="12"/>
        <end position="33"/>
    </location>
</feature>
<comment type="pathway">
    <text evidence="3 16">Phospholipid metabolism; CDP-diacylglycerol biosynthesis; CDP-diacylglycerol from sn-glycerol 3-phosphate: step 3/3.</text>
</comment>
<dbReference type="EC" id="2.7.7.41" evidence="6 16"/>
<dbReference type="Proteomes" id="UP000242180">
    <property type="component" value="Unassembled WGS sequence"/>
</dbReference>
<evidence type="ECO:0000256" key="14">
    <source>
        <dbReference type="ARBA" id="ARBA00023209"/>
    </source>
</evidence>
<keyword evidence="19" id="KW-1185">Reference proteome</keyword>
<evidence type="ECO:0000256" key="16">
    <source>
        <dbReference type="RuleBase" id="RU003938"/>
    </source>
</evidence>
<keyword evidence="13 17" id="KW-0472">Membrane</keyword>
<protein>
    <recommendedName>
        <fullName evidence="6 16">Phosphatidate cytidylyltransferase</fullName>
        <ecNumber evidence="6 16">2.7.7.41</ecNumber>
    </recommendedName>
</protein>
<comment type="subcellular location">
    <subcellularLocation>
        <location evidence="2">Membrane</location>
        <topology evidence="2">Multi-pass membrane protein</topology>
    </subcellularLocation>
</comment>
<feature type="transmembrane region" description="Helical" evidence="17">
    <location>
        <begin position="45"/>
        <end position="63"/>
    </location>
</feature>
<comment type="similarity">
    <text evidence="5 16">Belongs to the CDS family.</text>
</comment>
<keyword evidence="9 16" id="KW-0812">Transmembrane</keyword>
<keyword evidence="15" id="KW-1208">Phospholipid metabolism</keyword>
<gene>
    <name evidence="18" type="ORF">BCR43DRAFT_465227</name>
</gene>
<keyword evidence="7" id="KW-0444">Lipid biosynthesis</keyword>
<evidence type="ECO:0000256" key="7">
    <source>
        <dbReference type="ARBA" id="ARBA00022516"/>
    </source>
</evidence>
<keyword evidence="12" id="KW-0443">Lipid metabolism</keyword>
<dbReference type="STRING" id="13706.A0A1X2HRR8"/>
<dbReference type="UniPathway" id="UPA00557">
    <property type="reaction ID" value="UER00614"/>
</dbReference>
<evidence type="ECO:0000256" key="9">
    <source>
        <dbReference type="ARBA" id="ARBA00022692"/>
    </source>
</evidence>
<evidence type="ECO:0000256" key="3">
    <source>
        <dbReference type="ARBA" id="ARBA00005119"/>
    </source>
</evidence>
<evidence type="ECO:0000256" key="6">
    <source>
        <dbReference type="ARBA" id="ARBA00012487"/>
    </source>
</evidence>
<keyword evidence="11 17" id="KW-1133">Transmembrane helix</keyword>
<evidence type="ECO:0000256" key="8">
    <source>
        <dbReference type="ARBA" id="ARBA00022679"/>
    </source>
</evidence>
<proteinExistence type="inferred from homology"/>
<dbReference type="AlphaFoldDB" id="A0A1X2HRR8"/>
<comment type="caution">
    <text evidence="18">The sequence shown here is derived from an EMBL/GenBank/DDBJ whole genome shotgun (WGS) entry which is preliminary data.</text>
</comment>
<evidence type="ECO:0000256" key="15">
    <source>
        <dbReference type="ARBA" id="ARBA00023264"/>
    </source>
</evidence>
<evidence type="ECO:0000256" key="4">
    <source>
        <dbReference type="ARBA" id="ARBA00005189"/>
    </source>
</evidence>
<sequence>MVPFFPVCRFIFPALLVICNDVGAYACGCLFGRHPLIVLSPNKTIEGYIGAGIVTLTCGYLNISVQEGLVLATYASLAAPFSGFFASAIKRSANIKDFGSLIPGHGGVTDRMDCQLLMPIFTFVFRQWLRKPEFPNLPAAF</sequence>
<keyword evidence="14" id="KW-0594">Phospholipid biosynthesis</keyword>
<evidence type="ECO:0000256" key="2">
    <source>
        <dbReference type="ARBA" id="ARBA00004141"/>
    </source>
</evidence>
<dbReference type="GO" id="GO:0005789">
    <property type="term" value="C:endoplasmic reticulum membrane"/>
    <property type="evidence" value="ECO:0007669"/>
    <property type="project" value="TreeGrafter"/>
</dbReference>
<comment type="pathway">
    <text evidence="4">Lipid metabolism.</text>
</comment>
<dbReference type="GO" id="GO:0004605">
    <property type="term" value="F:phosphatidate cytidylyltransferase activity"/>
    <property type="evidence" value="ECO:0007669"/>
    <property type="project" value="UniProtKB-EC"/>
</dbReference>
<accession>A0A1X2HRR8</accession>
<comment type="catalytic activity">
    <reaction evidence="1 16">
        <text>a 1,2-diacyl-sn-glycero-3-phosphate + CTP + H(+) = a CDP-1,2-diacyl-sn-glycerol + diphosphate</text>
        <dbReference type="Rhea" id="RHEA:16229"/>
        <dbReference type="ChEBI" id="CHEBI:15378"/>
        <dbReference type="ChEBI" id="CHEBI:33019"/>
        <dbReference type="ChEBI" id="CHEBI:37563"/>
        <dbReference type="ChEBI" id="CHEBI:58332"/>
        <dbReference type="ChEBI" id="CHEBI:58608"/>
        <dbReference type="EC" id="2.7.7.41"/>
    </reaction>
</comment>
<dbReference type="OrthoDB" id="10260889at2759"/>
<keyword evidence="8 16" id="KW-0808">Transferase</keyword>
<dbReference type="InParanoid" id="A0A1X2HRR8"/>
<dbReference type="PANTHER" id="PTHR13773:SF8">
    <property type="entry name" value="PHOSPHATIDATE CYTIDYLYLTRANSFERASE, PHOTORECEPTOR-SPECIFIC"/>
    <property type="match status" value="1"/>
</dbReference>
<evidence type="ECO:0000313" key="19">
    <source>
        <dbReference type="Proteomes" id="UP000242180"/>
    </source>
</evidence>
<evidence type="ECO:0000256" key="17">
    <source>
        <dbReference type="SAM" id="Phobius"/>
    </source>
</evidence>
<evidence type="ECO:0000313" key="18">
    <source>
        <dbReference type="EMBL" id="ORZ02277.1"/>
    </source>
</evidence>
<dbReference type="GO" id="GO:0016024">
    <property type="term" value="P:CDP-diacylglycerol biosynthetic process"/>
    <property type="evidence" value="ECO:0007669"/>
    <property type="project" value="UniProtKB-UniPathway"/>
</dbReference>
<organism evidence="18 19">
    <name type="scientific">Syncephalastrum racemosum</name>
    <name type="common">Filamentous fungus</name>
    <dbReference type="NCBI Taxonomy" id="13706"/>
    <lineage>
        <taxon>Eukaryota</taxon>
        <taxon>Fungi</taxon>
        <taxon>Fungi incertae sedis</taxon>
        <taxon>Mucoromycota</taxon>
        <taxon>Mucoromycotina</taxon>
        <taxon>Mucoromycetes</taxon>
        <taxon>Mucorales</taxon>
        <taxon>Syncephalastraceae</taxon>
        <taxon>Syncephalastrum</taxon>
    </lineage>
</organism>